<reference evidence="2" key="1">
    <citation type="submission" date="2019-08" db="EMBL/GenBank/DDBJ databases">
        <authorList>
            <person name="Kucharzyk K."/>
            <person name="Murdoch R.W."/>
            <person name="Higgins S."/>
            <person name="Loffler F."/>
        </authorList>
    </citation>
    <scope>NUCLEOTIDE SEQUENCE</scope>
</reference>
<dbReference type="InterPro" id="IPR026444">
    <property type="entry name" value="Secre_tail"/>
</dbReference>
<accession>A0A645G445</accession>
<name>A0A645G445_9ZZZZ</name>
<evidence type="ECO:0000259" key="1">
    <source>
        <dbReference type="Pfam" id="PF18962"/>
    </source>
</evidence>
<sequence>MISEAQTGIVSIEEAGIKLYPNPVVDLIHLNNLTVGSRISISDISGRMVLNQQVGTTEEKIDMSALANGIYTLSILNETTHAVTKFIKK</sequence>
<gene>
    <name evidence="2" type="ORF">SDC9_166269</name>
</gene>
<proteinExistence type="predicted"/>
<dbReference type="Pfam" id="PF18962">
    <property type="entry name" value="Por_Secre_tail"/>
    <property type="match status" value="1"/>
</dbReference>
<dbReference type="NCBIfam" id="TIGR04183">
    <property type="entry name" value="Por_Secre_tail"/>
    <property type="match status" value="1"/>
</dbReference>
<feature type="domain" description="Secretion system C-terminal sorting" evidence="1">
    <location>
        <begin position="19"/>
        <end position="87"/>
    </location>
</feature>
<organism evidence="2">
    <name type="scientific">bioreactor metagenome</name>
    <dbReference type="NCBI Taxonomy" id="1076179"/>
    <lineage>
        <taxon>unclassified sequences</taxon>
        <taxon>metagenomes</taxon>
        <taxon>ecological metagenomes</taxon>
    </lineage>
</organism>
<dbReference type="EMBL" id="VSSQ01066336">
    <property type="protein sequence ID" value="MPN18904.1"/>
    <property type="molecule type" value="Genomic_DNA"/>
</dbReference>
<dbReference type="AlphaFoldDB" id="A0A645G445"/>
<protein>
    <recommendedName>
        <fullName evidence="1">Secretion system C-terminal sorting domain-containing protein</fullName>
    </recommendedName>
</protein>
<evidence type="ECO:0000313" key="2">
    <source>
        <dbReference type="EMBL" id="MPN18904.1"/>
    </source>
</evidence>
<comment type="caution">
    <text evidence="2">The sequence shown here is derived from an EMBL/GenBank/DDBJ whole genome shotgun (WGS) entry which is preliminary data.</text>
</comment>